<name>A0ACC6A784_9BACI</name>
<proteinExistence type="predicted"/>
<dbReference type="EMBL" id="JAMBOP010000015">
    <property type="protein sequence ID" value="MCM3736765.1"/>
    <property type="molecule type" value="Genomic_DNA"/>
</dbReference>
<gene>
    <name evidence="1" type="ORF">M3215_13285</name>
</gene>
<reference evidence="1" key="1">
    <citation type="submission" date="2022-05" db="EMBL/GenBank/DDBJ databases">
        <title>Comparative Genomics of Spacecraft Associated Microbes.</title>
        <authorList>
            <person name="Tran M.T."/>
            <person name="Wright A."/>
            <person name="Seuylemezian A."/>
            <person name="Eisen J."/>
            <person name="Coil D."/>
        </authorList>
    </citation>
    <scope>NUCLEOTIDE SEQUENCE</scope>
    <source>
        <strain evidence="1">FAIRING 10M-2.2</strain>
    </source>
</reference>
<dbReference type="Proteomes" id="UP001202289">
    <property type="component" value="Unassembled WGS sequence"/>
</dbReference>
<sequence length="51" mass="6278">MKMEVYREESNIIVGNQVQEERETIVYFNDDSFEVLRPEETTWTEEEEEIY</sequence>
<comment type="caution">
    <text evidence="1">The sequence shown here is derived from an EMBL/GenBank/DDBJ whole genome shotgun (WGS) entry which is preliminary data.</text>
</comment>
<organism evidence="1 2">
    <name type="scientific">Bacillus cytotoxicus</name>
    <dbReference type="NCBI Taxonomy" id="580165"/>
    <lineage>
        <taxon>Bacteria</taxon>
        <taxon>Bacillati</taxon>
        <taxon>Bacillota</taxon>
        <taxon>Bacilli</taxon>
        <taxon>Bacillales</taxon>
        <taxon>Bacillaceae</taxon>
        <taxon>Bacillus</taxon>
        <taxon>Bacillus cereus group</taxon>
    </lineage>
</organism>
<evidence type="ECO:0000313" key="2">
    <source>
        <dbReference type="Proteomes" id="UP001202289"/>
    </source>
</evidence>
<keyword evidence="2" id="KW-1185">Reference proteome</keyword>
<evidence type="ECO:0000313" key="1">
    <source>
        <dbReference type="EMBL" id="MCM3736765.1"/>
    </source>
</evidence>
<protein>
    <submittedName>
        <fullName evidence="1">Uncharacterized protein</fullName>
    </submittedName>
</protein>
<accession>A0ACC6A784</accession>